<dbReference type="EMBL" id="JYDP01005678">
    <property type="protein sequence ID" value="KRY94051.1"/>
    <property type="molecule type" value="Genomic_DNA"/>
</dbReference>
<reference evidence="1 2" key="1">
    <citation type="submission" date="2015-01" db="EMBL/GenBank/DDBJ databases">
        <title>Evolution of Trichinella species and genotypes.</title>
        <authorList>
            <person name="Korhonen P.K."/>
            <person name="Edoardo P."/>
            <person name="Giuseppe L.R."/>
            <person name="Gasser R.B."/>
        </authorList>
    </citation>
    <scope>NUCLEOTIDE SEQUENCE [LARGE SCALE GENOMIC DNA]</scope>
    <source>
        <strain evidence="1">ISS1029</strain>
    </source>
</reference>
<comment type="caution">
    <text evidence="1">The sequence shown here is derived from an EMBL/GenBank/DDBJ whole genome shotgun (WGS) entry which is preliminary data.</text>
</comment>
<sequence>MFFTNRVERTRKQNRFMLDKEVEAFYAELTCSHTAVSLVFTHCSF</sequence>
<organism evidence="1 2">
    <name type="scientific">Trichinella zimbabwensis</name>
    <dbReference type="NCBI Taxonomy" id="268475"/>
    <lineage>
        <taxon>Eukaryota</taxon>
        <taxon>Metazoa</taxon>
        <taxon>Ecdysozoa</taxon>
        <taxon>Nematoda</taxon>
        <taxon>Enoplea</taxon>
        <taxon>Dorylaimia</taxon>
        <taxon>Trichinellida</taxon>
        <taxon>Trichinellidae</taxon>
        <taxon>Trichinella</taxon>
    </lineage>
</organism>
<protein>
    <submittedName>
        <fullName evidence="1">Uncharacterized protein</fullName>
    </submittedName>
</protein>
<dbReference type="AlphaFoldDB" id="A0A0V1G948"/>
<keyword evidence="2" id="KW-1185">Reference proteome</keyword>
<dbReference type="Proteomes" id="UP000055024">
    <property type="component" value="Unassembled WGS sequence"/>
</dbReference>
<name>A0A0V1G948_9BILA</name>
<accession>A0A0V1G948</accession>
<gene>
    <name evidence="1" type="ORF">T11_32</name>
</gene>
<evidence type="ECO:0000313" key="2">
    <source>
        <dbReference type="Proteomes" id="UP000055024"/>
    </source>
</evidence>
<feature type="non-terminal residue" evidence="1">
    <location>
        <position position="45"/>
    </location>
</feature>
<evidence type="ECO:0000313" key="1">
    <source>
        <dbReference type="EMBL" id="KRY94051.1"/>
    </source>
</evidence>
<proteinExistence type="predicted"/>